<organism evidence="3 4">
    <name type="scientific">Massilia eburnea</name>
    <dbReference type="NCBI Taxonomy" id="1776165"/>
    <lineage>
        <taxon>Bacteria</taxon>
        <taxon>Pseudomonadati</taxon>
        <taxon>Pseudomonadota</taxon>
        <taxon>Betaproteobacteria</taxon>
        <taxon>Burkholderiales</taxon>
        <taxon>Oxalobacteraceae</taxon>
        <taxon>Telluria group</taxon>
        <taxon>Massilia</taxon>
    </lineage>
</organism>
<dbReference type="RefSeq" id="WP_155452542.1">
    <property type="nucleotide sequence ID" value="NZ_WNKX01000002.1"/>
</dbReference>
<dbReference type="Gene3D" id="3.30.428.10">
    <property type="entry name" value="HIT-like"/>
    <property type="match status" value="1"/>
</dbReference>
<dbReference type="EMBL" id="WNKX01000002">
    <property type="protein sequence ID" value="MTW09559.1"/>
    <property type="molecule type" value="Genomic_DNA"/>
</dbReference>
<comment type="caution">
    <text evidence="3">The sequence shown here is derived from an EMBL/GenBank/DDBJ whole genome shotgun (WGS) entry which is preliminary data.</text>
</comment>
<evidence type="ECO:0000259" key="2">
    <source>
        <dbReference type="PROSITE" id="PS51084"/>
    </source>
</evidence>
<accession>A0A6L6QBS5</accession>
<feature type="domain" description="HIT" evidence="2">
    <location>
        <begin position="14"/>
        <end position="115"/>
    </location>
</feature>
<dbReference type="GO" id="GO:0003824">
    <property type="term" value="F:catalytic activity"/>
    <property type="evidence" value="ECO:0007669"/>
    <property type="project" value="InterPro"/>
</dbReference>
<gene>
    <name evidence="3" type="ORF">GM658_03010</name>
</gene>
<reference evidence="3 4" key="1">
    <citation type="submission" date="2019-11" db="EMBL/GenBank/DDBJ databases">
        <title>Type strains purchased from KCTC, JCM and DSMZ.</title>
        <authorList>
            <person name="Lu H."/>
        </authorList>
    </citation>
    <scope>NUCLEOTIDE SEQUENCE [LARGE SCALE GENOMIC DNA]</scope>
    <source>
        <strain evidence="3 4">JCM 31587</strain>
    </source>
</reference>
<name>A0A6L6QBS5_9BURK</name>
<dbReference type="GO" id="GO:0009117">
    <property type="term" value="P:nucleotide metabolic process"/>
    <property type="evidence" value="ECO:0007669"/>
    <property type="project" value="TreeGrafter"/>
</dbReference>
<evidence type="ECO:0000313" key="4">
    <source>
        <dbReference type="Proteomes" id="UP000472320"/>
    </source>
</evidence>
<dbReference type="PANTHER" id="PTHR46648:SF1">
    <property type="entry name" value="ADENOSINE 5'-MONOPHOSPHORAMIDASE HNT1"/>
    <property type="match status" value="1"/>
</dbReference>
<dbReference type="PROSITE" id="PS51084">
    <property type="entry name" value="HIT_2"/>
    <property type="match status" value="1"/>
</dbReference>
<dbReference type="Proteomes" id="UP000472320">
    <property type="component" value="Unassembled WGS sequence"/>
</dbReference>
<dbReference type="AlphaFoldDB" id="A0A6L6QBS5"/>
<dbReference type="InterPro" id="IPR036265">
    <property type="entry name" value="HIT-like_sf"/>
</dbReference>
<dbReference type="Pfam" id="PF01230">
    <property type="entry name" value="HIT"/>
    <property type="match status" value="1"/>
</dbReference>
<dbReference type="SUPFAM" id="SSF54197">
    <property type="entry name" value="HIT-like"/>
    <property type="match status" value="1"/>
</dbReference>
<dbReference type="InterPro" id="IPR011146">
    <property type="entry name" value="HIT-like"/>
</dbReference>
<feature type="short sequence motif" description="Histidine triad motif" evidence="1">
    <location>
        <begin position="100"/>
        <end position="104"/>
    </location>
</feature>
<keyword evidence="4" id="KW-1185">Reference proteome</keyword>
<protein>
    <submittedName>
        <fullName evidence="3">HIT domain-containing protein</fullName>
    </submittedName>
</protein>
<dbReference type="PANTHER" id="PTHR46648">
    <property type="entry name" value="HIT FAMILY PROTEIN 1"/>
    <property type="match status" value="1"/>
</dbReference>
<dbReference type="InterPro" id="IPR001310">
    <property type="entry name" value="Histidine_triad_HIT"/>
</dbReference>
<evidence type="ECO:0000313" key="3">
    <source>
        <dbReference type="EMBL" id="MTW09559.1"/>
    </source>
</evidence>
<sequence>MTNANCDLCKLLASFDAAPAGAASPLVWRDERLAVVLVDEPGYPGYARVVWHEHVREMTDLSPEDRGHVMKTVWAVEQAQRTTMAPHKVNVASFGNMTPHVHWHVIPRYTDDAHFPNPTWGAKQREADPAAVAARAALLPALRAAIILNLK</sequence>
<evidence type="ECO:0000256" key="1">
    <source>
        <dbReference type="PROSITE-ProRule" id="PRU00464"/>
    </source>
</evidence>
<dbReference type="OrthoDB" id="9799145at2"/>
<proteinExistence type="predicted"/>